<organism evidence="7 8">
    <name type="scientific">Biomphalaria glabrata</name>
    <name type="common">Bloodfluke planorb</name>
    <name type="synonym">Freshwater snail</name>
    <dbReference type="NCBI Taxonomy" id="6526"/>
    <lineage>
        <taxon>Eukaryota</taxon>
        <taxon>Metazoa</taxon>
        <taxon>Spiralia</taxon>
        <taxon>Lophotrochozoa</taxon>
        <taxon>Mollusca</taxon>
        <taxon>Gastropoda</taxon>
        <taxon>Heterobranchia</taxon>
        <taxon>Euthyneura</taxon>
        <taxon>Panpulmonata</taxon>
        <taxon>Hygrophila</taxon>
        <taxon>Lymnaeoidea</taxon>
        <taxon>Planorbidae</taxon>
        <taxon>Biomphalaria</taxon>
    </lineage>
</organism>
<reference evidence="6" key="2">
    <citation type="submission" date="2013-03" db="EMBL/GenBank/DDBJ databases">
        <title>Sequence assembly of the Biomphalaria glabrata genome version 4.3.</title>
        <authorList>
            <person name="Warren W."/>
            <person name="Wilson R.K."/>
            <person name="Hillier L.W."/>
            <person name="Minx P."/>
        </authorList>
    </citation>
    <scope>NUCLEOTIDE SEQUENCE</scope>
    <source>
        <strain evidence="6">BB02</strain>
    </source>
</reference>
<dbReference type="InterPro" id="IPR036179">
    <property type="entry name" value="Ig-like_dom_sf"/>
</dbReference>
<feature type="signal peptide" evidence="3">
    <location>
        <begin position="1"/>
        <end position="20"/>
    </location>
</feature>
<dbReference type="EnsemblMetazoa" id="BGLB034658-RG">
    <property type="protein sequence ID" value="BGLB034658-PG"/>
    <property type="gene ID" value="BGLB034658"/>
</dbReference>
<proteinExistence type="predicted"/>
<dbReference type="Pfam" id="PF00047">
    <property type="entry name" value="ig"/>
    <property type="match status" value="1"/>
</dbReference>
<dbReference type="OrthoDB" id="6071279at2759"/>
<dbReference type="KEGG" id="bgt:106065441"/>
<dbReference type="VEuPathDB" id="VectorBase:BGLAX_035474"/>
<reference evidence="6" key="1">
    <citation type="journal article" date="2004" name="J. Parasitol.">
        <title>The mitochondrial genome of Biomphalaria glabrata (Gastropoda: Basommatophora), intermediate host of Schistosoma mansoni.</title>
        <authorList>
            <person name="DeJong R.J."/>
            <person name="Emery A.M."/>
            <person name="Adema C.M."/>
        </authorList>
    </citation>
    <scope>NUCLEOTIDE SEQUENCE</scope>
    <source>
        <strain evidence="6">BB02</strain>
    </source>
</reference>
<feature type="region of interest" description="Disordered" evidence="1">
    <location>
        <begin position="1177"/>
        <end position="1196"/>
    </location>
</feature>
<dbReference type="Gene3D" id="2.60.40.10">
    <property type="entry name" value="Immunoglobulins"/>
    <property type="match status" value="5"/>
</dbReference>
<gene>
    <name evidence="7" type="primary">106065441</name>
</gene>
<dbReference type="SMART" id="SM00409">
    <property type="entry name" value="IG"/>
    <property type="match status" value="1"/>
</dbReference>
<name>A0A2C9LTF9_BIOGL</name>
<feature type="region of interest" description="Disordered" evidence="1">
    <location>
        <begin position="1324"/>
        <end position="1354"/>
    </location>
</feature>
<feature type="chain" id="PRO_5014285116" description="Fibronectin type-III domain-containing protein" evidence="3">
    <location>
        <begin position="21"/>
        <end position="1371"/>
    </location>
</feature>
<evidence type="ECO:0000313" key="7">
    <source>
        <dbReference type="EnsemblMetazoa" id="BGLB034658-PG"/>
    </source>
</evidence>
<evidence type="ECO:0000259" key="4">
    <source>
        <dbReference type="PROSITE" id="PS50835"/>
    </source>
</evidence>
<reference evidence="7" key="3">
    <citation type="submission" date="2020-05" db="UniProtKB">
        <authorList>
            <consortium name="EnsemblMetazoa"/>
        </authorList>
    </citation>
    <scope>IDENTIFICATION</scope>
    <source>
        <strain evidence="7">BB02</strain>
    </source>
</reference>
<keyword evidence="3" id="KW-0732">Signal</keyword>
<dbReference type="EnsemblMetazoa" id="BGLB034658-RA">
    <property type="protein sequence ID" value="BGLB034658-PA"/>
    <property type="gene ID" value="BGLB034658"/>
</dbReference>
<feature type="region of interest" description="Disordered" evidence="1">
    <location>
        <begin position="804"/>
        <end position="823"/>
    </location>
</feature>
<dbReference type="RefSeq" id="XP_013079714.2">
    <property type="nucleotide sequence ID" value="XM_013224260.2"/>
</dbReference>
<keyword evidence="2" id="KW-0812">Transmembrane</keyword>
<dbReference type="InterPro" id="IPR007110">
    <property type="entry name" value="Ig-like_dom"/>
</dbReference>
<dbReference type="PROSITE" id="PS50853">
    <property type="entry name" value="FN3"/>
    <property type="match status" value="1"/>
</dbReference>
<dbReference type="SUPFAM" id="SSF49265">
    <property type="entry name" value="Fibronectin type III"/>
    <property type="match status" value="2"/>
</dbReference>
<sequence length="1371" mass="152230">MFKQRVICFFLLWSAMKAATQSGAYDTDNELADLQEPIMDSVLIAGKSYFYVGERLELRCNLSTKYIGQGYTAQNISFTKTTPSKPKTNVTCVENQVVDESTAMLVINNVSVDDSGTYYCLLGDCNSHQLIGNFNDIKVEYKPKEVENLLCYLYNWKEYIYCTWQLSEPYVGNDTHVQFVFNSDQTQDVVQNCPNLTKTSCRLDFSGSSIYIIEISVINSKTKDNASIIYIMEINESVKPAPVDRVTTEGLGDKGCFNISWSHSAKNWSKFFLVYIQQLGSTDWKLIENGTSEYLKICDIGPYVPINVSVFCCPNHPYSGYCSNPSNFSYTTPQVAPLFGPETLNGSYITQNCINGAPRNVTIFWKDVIKTAQNGLISAYQIKYSSSVVNLKSDKYQATIQLPCHSSAEVEISAINSAGRSVQPTSLLIAPLEFQVPEIIETSLALEMKNGLVQAHWDTNNISIYSYTLFWCQAAFTGYCKGEIFWKSIPSNQSSTTISIFNPLEFNFGLAVTDEDRGKTSPMVWFECYYDPDKSLPKINGIDVLALESSVTVKWDPLKCSKSFNYKVTNYIIKYCVINLCSDSDVKTIEVESTKSFYKISNLDAETKYQVSLSAKSENTSGLDSEWIQFQPIAPKSIVKIVVPIVLGTTFAIVIIVLATILYRKCSRSHKKFRTLNFEKDAIQIEGYSPVCTNMKSIDTEKAIEIENLNIKRNDYDLVIQDIHSVESSDSSASSSDSRSRLIEKTKTQSRKLEEPVEKNNHIRLNDISVGLIPQIGPALNEGYSSQTECADKETEIPQYFKFKDSSPESTAQQDTESSPSKTIPLETVMIVQKLNGIGEELSANFESLSSVSPCLEYMALDEENTLVTRPKHEENPADLQEVNTIPGGHSACVHDVNAQSPVVLGGSCSVLLSQEISEPHSGSSINEHCYTQLKQTESSCPTTNSNQAIRPQIRNNLDNSRVVNTENVNAHVPLYVTISSEPNQSESEIKNEFECVAMVVRNNFTNPLSTDTSKKSNLVQGTNEDLAGNTLIHNLTDRVLTKSSINTPNTDPSSSNCLCSSDFLSNTDPRSSEFLSNTDSSGSDFLFSKCSSSSDFLSNTGLNNSSNNLPTIDLNKSSNYLPNTGLKKSSDYLSNNGLNNQSHYLPDASFNNISDYLSNTGSNNCSDYLPNTGSRNNSDYLSNTTPNHSSDHLPNTDLNNSLDYLPNIGLNNSLDYLPNTDLNNSLDYLPNTGLNNSLDYLPNTCFNNSSDYLPNTDLNNSLDYFPNTGVNNSLDYLPNTGLNNSLDYLHNTGFNNSSDYLPNTDLNNSLDYLPNTGLNNSPDYLPNTGFNNSSDYLPNTDLNNSPDNLSNTGLNNSSNFLALHRIEQQQ</sequence>
<dbReference type="RefSeq" id="XP_013079740.2">
    <property type="nucleotide sequence ID" value="XM_013224286.2"/>
</dbReference>
<feature type="domain" description="Ig-like" evidence="4">
    <location>
        <begin position="37"/>
        <end position="120"/>
    </location>
</feature>
<dbReference type="Pfam" id="PF00041">
    <property type="entry name" value="fn3"/>
    <property type="match status" value="1"/>
</dbReference>
<dbReference type="SMART" id="SM00060">
    <property type="entry name" value="FN3"/>
    <property type="match status" value="2"/>
</dbReference>
<dbReference type="RefSeq" id="XP_013079733.2">
    <property type="nucleotide sequence ID" value="XM_013224279.2"/>
</dbReference>
<dbReference type="CDD" id="cd00063">
    <property type="entry name" value="FN3"/>
    <property type="match status" value="1"/>
</dbReference>
<dbReference type="VEuPathDB" id="VectorBase:BGLB034658"/>
<feature type="region of interest" description="Disordered" evidence="1">
    <location>
        <begin position="728"/>
        <end position="756"/>
    </location>
</feature>
<feature type="compositionally biased region" description="Polar residues" evidence="1">
    <location>
        <begin position="1324"/>
        <end position="1348"/>
    </location>
</feature>
<dbReference type="SUPFAM" id="SSF48726">
    <property type="entry name" value="Immunoglobulin"/>
    <property type="match status" value="1"/>
</dbReference>
<dbReference type="RefSeq" id="XP_013079723.2">
    <property type="nucleotide sequence ID" value="XM_013224269.2"/>
</dbReference>
<dbReference type="InterPro" id="IPR003961">
    <property type="entry name" value="FN3_dom"/>
</dbReference>
<evidence type="ECO:0000259" key="5">
    <source>
        <dbReference type="PROSITE" id="PS50853"/>
    </source>
</evidence>
<feature type="compositionally biased region" description="Basic and acidic residues" evidence="1">
    <location>
        <begin position="738"/>
        <end position="756"/>
    </location>
</feature>
<evidence type="ECO:0000256" key="2">
    <source>
        <dbReference type="SAM" id="Phobius"/>
    </source>
</evidence>
<keyword evidence="2" id="KW-1133">Transmembrane helix</keyword>
<dbReference type="Proteomes" id="UP000076420">
    <property type="component" value="Unassembled WGS sequence"/>
</dbReference>
<dbReference type="InterPro" id="IPR003599">
    <property type="entry name" value="Ig_sub"/>
</dbReference>
<evidence type="ECO:0008006" key="9">
    <source>
        <dbReference type="Google" id="ProtNLM"/>
    </source>
</evidence>
<feature type="compositionally biased region" description="Low complexity" evidence="1">
    <location>
        <begin position="728"/>
        <end position="737"/>
    </location>
</feature>
<feature type="compositionally biased region" description="Polar residues" evidence="1">
    <location>
        <begin position="808"/>
        <end position="822"/>
    </location>
</feature>
<dbReference type="RefSeq" id="XP_013079747.2">
    <property type="nucleotide sequence ID" value="XM_013224293.2"/>
</dbReference>
<evidence type="ECO:0000313" key="8">
    <source>
        <dbReference type="Proteomes" id="UP000076420"/>
    </source>
</evidence>
<dbReference type="InterPro" id="IPR036116">
    <property type="entry name" value="FN3_sf"/>
</dbReference>
<dbReference type="EnsemblMetazoa" id="BGLB034658-RB">
    <property type="protein sequence ID" value="BGLB034658-PB"/>
    <property type="gene ID" value="BGLB034658"/>
</dbReference>
<dbReference type="InterPro" id="IPR013783">
    <property type="entry name" value="Ig-like_fold"/>
</dbReference>
<protein>
    <recommendedName>
        <fullName evidence="9">Fibronectin type-III domain-containing protein</fullName>
    </recommendedName>
</protein>
<dbReference type="PROSITE" id="PS50835">
    <property type="entry name" value="IG_LIKE"/>
    <property type="match status" value="1"/>
</dbReference>
<feature type="transmembrane region" description="Helical" evidence="2">
    <location>
        <begin position="641"/>
        <end position="663"/>
    </location>
</feature>
<dbReference type="EnsemblMetazoa" id="BGLB034658-RC">
    <property type="protein sequence ID" value="BGLB034658-PC"/>
    <property type="gene ID" value="BGLB034658"/>
</dbReference>
<keyword evidence="2" id="KW-0472">Membrane</keyword>
<accession>A0A2C9LTF9</accession>
<evidence type="ECO:0000256" key="3">
    <source>
        <dbReference type="SAM" id="SignalP"/>
    </source>
</evidence>
<evidence type="ECO:0000313" key="6">
    <source>
        <dbReference type="EnsemblMetazoa" id="BGLB034658-PA"/>
    </source>
</evidence>
<dbReference type="InterPro" id="IPR013151">
    <property type="entry name" value="Immunoglobulin_dom"/>
</dbReference>
<dbReference type="EnsemblMetazoa" id="BGLB034658-RD">
    <property type="protein sequence ID" value="BGLB034658-PD"/>
    <property type="gene ID" value="BGLB034658"/>
</dbReference>
<feature type="domain" description="Fibronectin type-III" evidence="5">
    <location>
        <begin position="536"/>
        <end position="636"/>
    </location>
</feature>
<evidence type="ECO:0000256" key="1">
    <source>
        <dbReference type="SAM" id="MobiDB-lite"/>
    </source>
</evidence>